<organism evidence="1 2">
    <name type="scientific">Sedimentitalea arenosa</name>
    <dbReference type="NCBI Taxonomy" id="2798803"/>
    <lineage>
        <taxon>Bacteria</taxon>
        <taxon>Pseudomonadati</taxon>
        <taxon>Pseudomonadota</taxon>
        <taxon>Alphaproteobacteria</taxon>
        <taxon>Rhodobacterales</taxon>
        <taxon>Paracoccaceae</taxon>
        <taxon>Sedimentitalea</taxon>
    </lineage>
</organism>
<evidence type="ECO:0008006" key="3">
    <source>
        <dbReference type="Google" id="ProtNLM"/>
    </source>
</evidence>
<proteinExistence type="predicted"/>
<protein>
    <recommendedName>
        <fullName evidence="3">PAS domain-containing protein</fullName>
    </recommendedName>
</protein>
<reference evidence="1" key="1">
    <citation type="submission" date="2020-12" db="EMBL/GenBank/DDBJ databases">
        <title>Sedimentitalea sp. nov., isolated from sand in Incheon.</title>
        <authorList>
            <person name="Kim W."/>
        </authorList>
    </citation>
    <scope>NUCLEOTIDE SEQUENCE</scope>
    <source>
        <strain evidence="1">CAU 1593</strain>
    </source>
</reference>
<dbReference type="Proteomes" id="UP000619079">
    <property type="component" value="Unassembled WGS sequence"/>
</dbReference>
<evidence type="ECO:0000313" key="2">
    <source>
        <dbReference type="Proteomes" id="UP000619079"/>
    </source>
</evidence>
<accession>A0A8J7LR64</accession>
<dbReference type="AlphaFoldDB" id="A0A8J7LR64"/>
<comment type="caution">
    <text evidence="1">The sequence shown here is derived from an EMBL/GenBank/DDBJ whole genome shotgun (WGS) entry which is preliminary data.</text>
</comment>
<keyword evidence="2" id="KW-1185">Reference proteome</keyword>
<evidence type="ECO:0000313" key="1">
    <source>
        <dbReference type="EMBL" id="MBJ6370524.1"/>
    </source>
</evidence>
<gene>
    <name evidence="1" type="ORF">JF290_03195</name>
</gene>
<name>A0A8J7LR64_9RHOB</name>
<dbReference type="EMBL" id="JAELVR010000002">
    <property type="protein sequence ID" value="MBJ6370524.1"/>
    <property type="molecule type" value="Genomic_DNA"/>
</dbReference>
<sequence length="296" mass="32809">MTTHVHSTGSGAAGDAKPPYEADLLTARDQFLKVDAPPPFLLWSPDPRNSFRSVVQQFSDTCDRLSSGAATIPLKALDLGVFGATKDWLMLLSTTDDPRVFHYDHYGLGIARIYGKDMTGMTTDAFPGHISAFFSATYVAVGQRRERLLTVHQPPRSVFVSTWQRLIVPVVDETETTVQFLVLNVPENELRAGLEILPVPVLIVDKDHRVCYANKQARQEFDGGGVGPWGRSLFEYAALDLTIRESPGEIMDTGMVQTSLCRHIKHTQIGAYEATISAALHHNVAFYVVMLQQRSH</sequence>